<reference evidence="2" key="1">
    <citation type="submission" date="2013-09" db="EMBL/GenBank/DDBJ databases">
        <title>Corchorus olitorius genome sequencing.</title>
        <authorList>
            <person name="Alam M."/>
            <person name="Haque M.S."/>
            <person name="Islam M.S."/>
            <person name="Emdad E.M."/>
            <person name="Islam M.M."/>
            <person name="Ahmed B."/>
            <person name="Halim A."/>
            <person name="Hossen Q.M.M."/>
            <person name="Hossain M.Z."/>
            <person name="Ahmed R."/>
            <person name="Khan M.M."/>
            <person name="Islam R."/>
            <person name="Rashid M.M."/>
            <person name="Khan S.A."/>
            <person name="Rahman M.S."/>
            <person name="Alam M."/>
            <person name="Yahiya A.S."/>
            <person name="Khan M.S."/>
            <person name="Azam M.S."/>
            <person name="Haque T."/>
            <person name="Lashkar M.Z.H."/>
            <person name="Akhand A.I."/>
            <person name="Morshed G."/>
            <person name="Roy S."/>
            <person name="Uddin K.S."/>
            <person name="Rabeya T."/>
            <person name="Hossain A.S."/>
            <person name="Chowdhury A."/>
            <person name="Snigdha A.R."/>
            <person name="Mortoza M.S."/>
            <person name="Matin S.A."/>
            <person name="Hoque S.M.E."/>
            <person name="Islam M.K."/>
            <person name="Roy D.K."/>
            <person name="Haider R."/>
            <person name="Moosa M.M."/>
            <person name="Elias S.M."/>
            <person name="Hasan A.M."/>
            <person name="Jahan S."/>
            <person name="Shafiuddin M."/>
            <person name="Mahmood N."/>
            <person name="Shommy N.S."/>
        </authorList>
    </citation>
    <scope>NUCLEOTIDE SEQUENCE [LARGE SCALE GENOMIC DNA]</scope>
    <source>
        <strain evidence="2">cv. O-4</strain>
    </source>
</reference>
<gene>
    <name evidence="1" type="ORF">COLO4_23453</name>
</gene>
<comment type="caution">
    <text evidence="1">The sequence shown here is derived from an EMBL/GenBank/DDBJ whole genome shotgun (WGS) entry which is preliminary data.</text>
</comment>
<proteinExistence type="predicted"/>
<protein>
    <submittedName>
        <fullName evidence="1">Uncharacterized protein</fullName>
    </submittedName>
</protein>
<organism evidence="1 2">
    <name type="scientific">Corchorus olitorius</name>
    <dbReference type="NCBI Taxonomy" id="93759"/>
    <lineage>
        <taxon>Eukaryota</taxon>
        <taxon>Viridiplantae</taxon>
        <taxon>Streptophyta</taxon>
        <taxon>Embryophyta</taxon>
        <taxon>Tracheophyta</taxon>
        <taxon>Spermatophyta</taxon>
        <taxon>Magnoliopsida</taxon>
        <taxon>eudicotyledons</taxon>
        <taxon>Gunneridae</taxon>
        <taxon>Pentapetalae</taxon>
        <taxon>rosids</taxon>
        <taxon>malvids</taxon>
        <taxon>Malvales</taxon>
        <taxon>Malvaceae</taxon>
        <taxon>Grewioideae</taxon>
        <taxon>Apeibeae</taxon>
        <taxon>Corchorus</taxon>
    </lineage>
</organism>
<evidence type="ECO:0000313" key="2">
    <source>
        <dbReference type="Proteomes" id="UP000187203"/>
    </source>
</evidence>
<name>A0A1R3IGJ2_9ROSI</name>
<keyword evidence="2" id="KW-1185">Reference proteome</keyword>
<accession>A0A1R3IGJ2</accession>
<dbReference type="EMBL" id="AWUE01018232">
    <property type="protein sequence ID" value="OMO81690.1"/>
    <property type="molecule type" value="Genomic_DNA"/>
</dbReference>
<dbReference type="AlphaFoldDB" id="A0A1R3IGJ2"/>
<sequence length="56" mass="5937">MDSDSSNGETLEAVPCGGGHHFDILRGRALEANDTCEDSNHCRTKLEAASTKAFGN</sequence>
<evidence type="ECO:0000313" key="1">
    <source>
        <dbReference type="EMBL" id="OMO81690.1"/>
    </source>
</evidence>
<dbReference type="Proteomes" id="UP000187203">
    <property type="component" value="Unassembled WGS sequence"/>
</dbReference>